<feature type="domain" description="NADH:flavin oxidoreductase/NADH oxidase N-terminal" evidence="6">
    <location>
        <begin position="4"/>
        <end position="114"/>
    </location>
</feature>
<sequence length="136" mass="14791">HKPLFVRLSVEDNAGWGPAQSARLATILKAKGVDVIDCSSGGISEVAPILGKEIKYNYQVPLAEYVRAHADIMTMAVGLIIHGDQAEQILRDKQADLIAVGREILNNPNWPMDAALKLGVEGPFRNVPAQFGYWLG</sequence>
<feature type="non-terminal residue" evidence="7">
    <location>
        <position position="136"/>
    </location>
</feature>
<keyword evidence="3" id="KW-0288">FMN</keyword>
<dbReference type="SUPFAM" id="SSF51395">
    <property type="entry name" value="FMN-linked oxidoreductases"/>
    <property type="match status" value="1"/>
</dbReference>
<comment type="cofactor">
    <cofactor evidence="1">
        <name>FMN</name>
        <dbReference type="ChEBI" id="CHEBI:58210"/>
    </cofactor>
</comment>
<dbReference type="PANTHER" id="PTHR43303:SF4">
    <property type="entry name" value="NADPH DEHYDROGENASE C23G7.10C-RELATED"/>
    <property type="match status" value="1"/>
</dbReference>
<keyword evidence="5" id="KW-0560">Oxidoreductase</keyword>
<dbReference type="Pfam" id="PF00724">
    <property type="entry name" value="Oxidored_FMN"/>
    <property type="match status" value="1"/>
</dbReference>
<keyword evidence="4" id="KW-0521">NADP</keyword>
<dbReference type="InterPro" id="IPR013785">
    <property type="entry name" value="Aldolase_TIM"/>
</dbReference>
<name>A0AA40JRF6_STAAU</name>
<evidence type="ECO:0000259" key="6">
    <source>
        <dbReference type="Pfam" id="PF00724"/>
    </source>
</evidence>
<feature type="non-terminal residue" evidence="7">
    <location>
        <position position="1"/>
    </location>
</feature>
<evidence type="ECO:0000256" key="3">
    <source>
        <dbReference type="ARBA" id="ARBA00022643"/>
    </source>
</evidence>
<evidence type="ECO:0000256" key="2">
    <source>
        <dbReference type="ARBA" id="ARBA00022630"/>
    </source>
</evidence>
<dbReference type="GO" id="GO:0003959">
    <property type="term" value="F:NADPH dehydrogenase activity"/>
    <property type="evidence" value="ECO:0007669"/>
    <property type="project" value="InterPro"/>
</dbReference>
<keyword evidence="2" id="KW-0285">Flavoprotein</keyword>
<gene>
    <name evidence="7" type="ORF">QU38_00865</name>
</gene>
<evidence type="ECO:0000256" key="1">
    <source>
        <dbReference type="ARBA" id="ARBA00001917"/>
    </source>
</evidence>
<organism evidence="7 8">
    <name type="scientific">Staphylococcus aureus</name>
    <dbReference type="NCBI Taxonomy" id="1280"/>
    <lineage>
        <taxon>Bacteria</taxon>
        <taxon>Bacillati</taxon>
        <taxon>Bacillota</taxon>
        <taxon>Bacilli</taxon>
        <taxon>Bacillales</taxon>
        <taxon>Staphylococcaceae</taxon>
        <taxon>Staphylococcus</taxon>
    </lineage>
</organism>
<dbReference type="GO" id="GO:0050661">
    <property type="term" value="F:NADP binding"/>
    <property type="evidence" value="ECO:0007669"/>
    <property type="project" value="InterPro"/>
</dbReference>
<dbReference type="InterPro" id="IPR001155">
    <property type="entry name" value="OxRdtase_FMN_N"/>
</dbReference>
<evidence type="ECO:0000256" key="5">
    <source>
        <dbReference type="ARBA" id="ARBA00023002"/>
    </source>
</evidence>
<dbReference type="Proteomes" id="UP000032274">
    <property type="component" value="Unassembled WGS sequence"/>
</dbReference>
<accession>A0AA40JRF6</accession>
<dbReference type="AlphaFoldDB" id="A0AA40JRF6"/>
<protein>
    <submittedName>
        <fullName evidence="7">NADH:flavin oxidoreductase</fullName>
    </submittedName>
</protein>
<reference evidence="7 8" key="1">
    <citation type="submission" date="2015-01" db="EMBL/GenBank/DDBJ databases">
        <title>Characterization of Swiss Staphylococcus aureus strains involved in food poisoning.</title>
        <authorList>
            <person name="Crovadore J."/>
            <person name="Chablais R."/>
            <person name="Tonacini J."/>
            <person name="Schnyder B."/>
            <person name="Lefort F."/>
        </authorList>
    </citation>
    <scope>NUCLEOTIDE SEQUENCE [LARGE SCALE GENOMIC DNA]</scope>
    <source>
        <strain evidence="7 8">SA-120</strain>
    </source>
</reference>
<proteinExistence type="predicted"/>
<dbReference type="InterPro" id="IPR044152">
    <property type="entry name" value="YqjM-like"/>
</dbReference>
<comment type="caution">
    <text evidence="7">The sequence shown here is derived from an EMBL/GenBank/DDBJ whole genome shotgun (WGS) entry which is preliminary data.</text>
</comment>
<evidence type="ECO:0000313" key="8">
    <source>
        <dbReference type="Proteomes" id="UP000032274"/>
    </source>
</evidence>
<dbReference type="PANTHER" id="PTHR43303">
    <property type="entry name" value="NADPH DEHYDROGENASE C23G7.10C-RELATED"/>
    <property type="match status" value="1"/>
</dbReference>
<dbReference type="Gene3D" id="3.20.20.70">
    <property type="entry name" value="Aldolase class I"/>
    <property type="match status" value="1"/>
</dbReference>
<dbReference type="GO" id="GO:0010181">
    <property type="term" value="F:FMN binding"/>
    <property type="evidence" value="ECO:0007669"/>
    <property type="project" value="InterPro"/>
</dbReference>
<dbReference type="EMBL" id="JXIG01000190">
    <property type="protein sequence ID" value="KIU01587.1"/>
    <property type="molecule type" value="Genomic_DNA"/>
</dbReference>
<evidence type="ECO:0000313" key="7">
    <source>
        <dbReference type="EMBL" id="KIU01587.1"/>
    </source>
</evidence>
<evidence type="ECO:0000256" key="4">
    <source>
        <dbReference type="ARBA" id="ARBA00022857"/>
    </source>
</evidence>